<dbReference type="OrthoDB" id="10620762at2759"/>
<dbReference type="AlphaFoldDB" id="A0A5N6ZHS6"/>
<feature type="non-terminal residue" evidence="1">
    <location>
        <position position="51"/>
    </location>
</feature>
<name>A0A5N6ZHS6_9EURO</name>
<dbReference type="RefSeq" id="XP_031920283.1">
    <property type="nucleotide sequence ID" value="XM_032069522.1"/>
</dbReference>
<organism evidence="1 2">
    <name type="scientific">Aspergillus caelatus</name>
    <dbReference type="NCBI Taxonomy" id="61420"/>
    <lineage>
        <taxon>Eukaryota</taxon>
        <taxon>Fungi</taxon>
        <taxon>Dikarya</taxon>
        <taxon>Ascomycota</taxon>
        <taxon>Pezizomycotina</taxon>
        <taxon>Eurotiomycetes</taxon>
        <taxon>Eurotiomycetidae</taxon>
        <taxon>Eurotiales</taxon>
        <taxon>Aspergillaceae</taxon>
        <taxon>Aspergillus</taxon>
        <taxon>Aspergillus subgen. Circumdati</taxon>
    </lineage>
</organism>
<reference evidence="1 2" key="1">
    <citation type="submission" date="2019-04" db="EMBL/GenBank/DDBJ databases">
        <title>Friends and foes A comparative genomics studyof 23 Aspergillus species from section Flavi.</title>
        <authorList>
            <consortium name="DOE Joint Genome Institute"/>
            <person name="Kjaerbolling I."/>
            <person name="Vesth T."/>
            <person name="Frisvad J.C."/>
            <person name="Nybo J.L."/>
            <person name="Theobald S."/>
            <person name="Kildgaard S."/>
            <person name="Isbrandt T."/>
            <person name="Kuo A."/>
            <person name="Sato A."/>
            <person name="Lyhne E.K."/>
            <person name="Kogle M.E."/>
            <person name="Wiebenga A."/>
            <person name="Kun R.S."/>
            <person name="Lubbers R.J."/>
            <person name="Makela M.R."/>
            <person name="Barry K."/>
            <person name="Chovatia M."/>
            <person name="Clum A."/>
            <person name="Daum C."/>
            <person name="Haridas S."/>
            <person name="He G."/>
            <person name="LaButti K."/>
            <person name="Lipzen A."/>
            <person name="Mondo S."/>
            <person name="Riley R."/>
            <person name="Salamov A."/>
            <person name="Simmons B.A."/>
            <person name="Magnuson J.K."/>
            <person name="Henrissat B."/>
            <person name="Mortensen U.H."/>
            <person name="Larsen T.O."/>
            <person name="Devries R.P."/>
            <person name="Grigoriev I.V."/>
            <person name="Machida M."/>
            <person name="Baker S.E."/>
            <person name="Andersen M.R."/>
        </authorList>
    </citation>
    <scope>NUCLEOTIDE SEQUENCE [LARGE SCALE GENOMIC DNA]</scope>
    <source>
        <strain evidence="1 2">CBS 763.97</strain>
    </source>
</reference>
<dbReference type="EMBL" id="ML738095">
    <property type="protein sequence ID" value="KAE8357202.1"/>
    <property type="molecule type" value="Genomic_DNA"/>
</dbReference>
<proteinExistence type="predicted"/>
<keyword evidence="2" id="KW-1185">Reference proteome</keyword>
<accession>A0A5N6ZHS6</accession>
<dbReference type="Proteomes" id="UP000326268">
    <property type="component" value="Unassembled WGS sequence"/>
</dbReference>
<sequence length="51" mass="5672">MAVSGGGGGKRMIAMQQQIIHERWRRLGAHSKRRTQLSLILLSLSAAAEWI</sequence>
<evidence type="ECO:0000313" key="2">
    <source>
        <dbReference type="Proteomes" id="UP000326268"/>
    </source>
</evidence>
<dbReference type="GeneID" id="43653968"/>
<gene>
    <name evidence="1" type="ORF">BDV27DRAFT_139785</name>
</gene>
<protein>
    <submittedName>
        <fullName evidence="1">Uncharacterized protein</fullName>
    </submittedName>
</protein>
<evidence type="ECO:0000313" key="1">
    <source>
        <dbReference type="EMBL" id="KAE8357202.1"/>
    </source>
</evidence>